<dbReference type="Proteomes" id="UP001360953">
    <property type="component" value="Unassembled WGS sequence"/>
</dbReference>
<keyword evidence="3" id="KW-1185">Reference proteome</keyword>
<dbReference type="EMBL" id="JBBPEH010000001">
    <property type="protein sequence ID" value="KAK7544118.1"/>
    <property type="molecule type" value="Genomic_DNA"/>
</dbReference>
<comment type="caution">
    <text evidence="2">The sequence shown here is derived from an EMBL/GenBank/DDBJ whole genome shotgun (WGS) entry which is preliminary data.</text>
</comment>
<dbReference type="GeneID" id="92037007"/>
<accession>A0ABR1M8B2</accession>
<feature type="compositionally biased region" description="Polar residues" evidence="1">
    <location>
        <begin position="210"/>
        <end position="228"/>
    </location>
</feature>
<evidence type="ECO:0000313" key="2">
    <source>
        <dbReference type="EMBL" id="KAK7544118.1"/>
    </source>
</evidence>
<sequence>MRNNMVLDSSRRSALSRLACLSLQWGARSVGPCCSSSCRAWPGRRCLRRCRRRRRRLRGRDGWMLPLRRSPAHVRMPRHGKRAASRSSNNAPLARGVEPACNLNSITMMRITLTDNLATSTGQKRRPSTANANAKTGSGVASPPTRHHQHQGRSSSSSFDSVATTNTNTRKPSTSTSSSSSSRRLHMPWSAGGLSRKDRDKALHTPPQALAQTQINQPDSETTSNPPKSSHKHAASTTITPSTSESPSSSHPITTPAQPPSRPRLGARTLSAPLAHSSLDSPPGVNGHDFQAYLDYSRYLSGDDETPQDDIAKDPFFQRYHESPHYTSNDRQSPMDGPHANGPRSPPSQARTRHLPLAAPARPPPR</sequence>
<feature type="compositionally biased region" description="Low complexity" evidence="1">
    <location>
        <begin position="154"/>
        <end position="182"/>
    </location>
</feature>
<organism evidence="2 3">
    <name type="scientific">Phyllosticta citribraziliensis</name>
    <dbReference type="NCBI Taxonomy" id="989973"/>
    <lineage>
        <taxon>Eukaryota</taxon>
        <taxon>Fungi</taxon>
        <taxon>Dikarya</taxon>
        <taxon>Ascomycota</taxon>
        <taxon>Pezizomycotina</taxon>
        <taxon>Dothideomycetes</taxon>
        <taxon>Dothideomycetes incertae sedis</taxon>
        <taxon>Botryosphaeriales</taxon>
        <taxon>Phyllostictaceae</taxon>
        <taxon>Phyllosticta</taxon>
    </lineage>
</organism>
<gene>
    <name evidence="2" type="ORF">J3D65DRAFT_7082</name>
</gene>
<reference evidence="2 3" key="1">
    <citation type="submission" date="2024-04" db="EMBL/GenBank/DDBJ databases">
        <title>Phyllosticta paracitricarpa is synonymous to the EU quarantine fungus P. citricarpa based on phylogenomic analyses.</title>
        <authorList>
            <consortium name="Lawrence Berkeley National Laboratory"/>
            <person name="Van ingen-buijs V.A."/>
            <person name="Van westerhoven A.C."/>
            <person name="Haridas S."/>
            <person name="Skiadas P."/>
            <person name="Martin F."/>
            <person name="Groenewald J.Z."/>
            <person name="Crous P.W."/>
            <person name="Seidl M.F."/>
        </authorList>
    </citation>
    <scope>NUCLEOTIDE SEQUENCE [LARGE SCALE GENOMIC DNA]</scope>
    <source>
        <strain evidence="2 3">CPC 17464</strain>
    </source>
</reference>
<evidence type="ECO:0000256" key="1">
    <source>
        <dbReference type="SAM" id="MobiDB-lite"/>
    </source>
</evidence>
<feature type="compositionally biased region" description="Low complexity" evidence="1">
    <location>
        <begin position="236"/>
        <end position="256"/>
    </location>
</feature>
<proteinExistence type="predicted"/>
<evidence type="ECO:0000313" key="3">
    <source>
        <dbReference type="Proteomes" id="UP001360953"/>
    </source>
</evidence>
<feature type="compositionally biased region" description="Basic residues" evidence="1">
    <location>
        <begin position="75"/>
        <end position="84"/>
    </location>
</feature>
<dbReference type="RefSeq" id="XP_066659353.1">
    <property type="nucleotide sequence ID" value="XM_066804101.1"/>
</dbReference>
<feature type="compositionally biased region" description="Polar residues" evidence="1">
    <location>
        <begin position="118"/>
        <end position="136"/>
    </location>
</feature>
<feature type="region of interest" description="Disordered" evidence="1">
    <location>
        <begin position="304"/>
        <end position="366"/>
    </location>
</feature>
<protein>
    <submittedName>
        <fullName evidence="2">Uncharacterized protein</fullName>
    </submittedName>
</protein>
<feature type="region of interest" description="Disordered" evidence="1">
    <location>
        <begin position="75"/>
        <end position="96"/>
    </location>
</feature>
<feature type="region of interest" description="Disordered" evidence="1">
    <location>
        <begin position="118"/>
        <end position="267"/>
    </location>
</feature>
<name>A0ABR1M8B2_9PEZI</name>